<dbReference type="EMBL" id="UZAE01004282">
    <property type="protein sequence ID" value="VDO01096.1"/>
    <property type="molecule type" value="Genomic_DNA"/>
</dbReference>
<organism evidence="4">
    <name type="scientific">Rodentolepis nana</name>
    <name type="common">Dwarf tapeworm</name>
    <name type="synonym">Hymenolepis nana</name>
    <dbReference type="NCBI Taxonomy" id="102285"/>
    <lineage>
        <taxon>Eukaryota</taxon>
        <taxon>Metazoa</taxon>
        <taxon>Spiralia</taxon>
        <taxon>Lophotrochozoa</taxon>
        <taxon>Platyhelminthes</taxon>
        <taxon>Cestoda</taxon>
        <taxon>Eucestoda</taxon>
        <taxon>Cyclophyllidea</taxon>
        <taxon>Hymenolepididae</taxon>
        <taxon>Rodentolepis</taxon>
    </lineage>
</organism>
<evidence type="ECO:0000313" key="3">
    <source>
        <dbReference type="Proteomes" id="UP000278807"/>
    </source>
</evidence>
<accession>A0A0R3TDV1</accession>
<dbReference type="WBParaSite" id="HNAJ_0000524001-mRNA-1">
    <property type="protein sequence ID" value="HNAJ_0000524001-mRNA-1"/>
    <property type="gene ID" value="HNAJ_0000524001"/>
</dbReference>
<dbReference type="Gene3D" id="6.10.250.1080">
    <property type="match status" value="1"/>
</dbReference>
<keyword evidence="3" id="KW-1185">Reference proteome</keyword>
<feature type="coiled-coil region" evidence="1">
    <location>
        <begin position="167"/>
        <end position="194"/>
    </location>
</feature>
<gene>
    <name evidence="2" type="ORF">HNAJ_LOCUS5236</name>
</gene>
<evidence type="ECO:0000256" key="1">
    <source>
        <dbReference type="SAM" id="Coils"/>
    </source>
</evidence>
<evidence type="ECO:0000313" key="4">
    <source>
        <dbReference type="WBParaSite" id="HNAJ_0000524001-mRNA-1"/>
    </source>
</evidence>
<keyword evidence="1" id="KW-0175">Coiled coil</keyword>
<protein>
    <submittedName>
        <fullName evidence="4">Mitotic spindle assembly checkpoint protein MAD1</fullName>
    </submittedName>
</protein>
<reference evidence="2 3" key="2">
    <citation type="submission" date="2018-11" db="EMBL/GenBank/DDBJ databases">
        <authorList>
            <consortium name="Pathogen Informatics"/>
        </authorList>
    </citation>
    <scope>NUCLEOTIDE SEQUENCE [LARGE SCALE GENOMIC DNA]</scope>
</reference>
<dbReference type="Proteomes" id="UP000278807">
    <property type="component" value="Unassembled WGS sequence"/>
</dbReference>
<dbReference type="AlphaFoldDB" id="A0A0R3TDV1"/>
<feature type="coiled-coil region" evidence="1">
    <location>
        <begin position="68"/>
        <end position="123"/>
    </location>
</feature>
<sequence length="365" mass="42568">MAEGDSKNLDESVSFLANPIRTEMLDDSFRNVKFISDDSESLSRLRIDNFNLRLLCHKYEEVFNRGQVNNMGLRMYQAEKNIENLRNQLSNASEVISSLKQENDSLKKDNEEWSEKLESSEVEWRKKYDLLFCEFEELQSSQRRVENRCETVEWESSRLENVKNSEIATLQQKLSSAESQIAILEADLTELRSKMNTSNLYDDKENSSLLLNFSALLDPLSSPIKNNNTSLQRRYSAAQEMLKSLKSNCDSLSSDLTSCKQELALSENKLRLISKQYEEEKAAHLKDLEKRDEIENGLFDRIEHLLSENQLLAEVKDDLSRKVRQFKESETRLKETYTIEVKKLNRVRCLSLFLFKYFSKIGFNP</sequence>
<evidence type="ECO:0000313" key="2">
    <source>
        <dbReference type="EMBL" id="VDO01096.1"/>
    </source>
</evidence>
<dbReference type="STRING" id="102285.A0A0R3TDV1"/>
<proteinExistence type="predicted"/>
<feature type="coiled-coil region" evidence="1">
    <location>
        <begin position="228"/>
        <end position="262"/>
    </location>
</feature>
<name>A0A0R3TDV1_RODNA</name>
<reference evidence="4" key="1">
    <citation type="submission" date="2017-02" db="UniProtKB">
        <authorList>
            <consortium name="WormBaseParasite"/>
        </authorList>
    </citation>
    <scope>IDENTIFICATION</scope>
</reference>